<dbReference type="AlphaFoldDB" id="A0A645BLM1"/>
<comment type="caution">
    <text evidence="1">The sequence shown here is derived from an EMBL/GenBank/DDBJ whole genome shotgun (WGS) entry which is preliminary data.</text>
</comment>
<dbReference type="EMBL" id="VSSQ01020511">
    <property type="protein sequence ID" value="MPM65431.1"/>
    <property type="molecule type" value="Genomic_DNA"/>
</dbReference>
<protein>
    <submittedName>
        <fullName evidence="1">Uncharacterized protein</fullName>
    </submittedName>
</protein>
<name>A0A645BLM1_9ZZZZ</name>
<evidence type="ECO:0000313" key="1">
    <source>
        <dbReference type="EMBL" id="MPM65431.1"/>
    </source>
</evidence>
<sequence length="43" mass="4974">MMQAVIRLAIFVTSDLKTDQPITAQFSEQKMSRFMKKNMHVDG</sequence>
<reference evidence="1" key="1">
    <citation type="submission" date="2019-08" db="EMBL/GenBank/DDBJ databases">
        <authorList>
            <person name="Kucharzyk K."/>
            <person name="Murdoch R.W."/>
            <person name="Higgins S."/>
            <person name="Loffler F."/>
        </authorList>
    </citation>
    <scope>NUCLEOTIDE SEQUENCE</scope>
</reference>
<organism evidence="1">
    <name type="scientific">bioreactor metagenome</name>
    <dbReference type="NCBI Taxonomy" id="1076179"/>
    <lineage>
        <taxon>unclassified sequences</taxon>
        <taxon>metagenomes</taxon>
        <taxon>ecological metagenomes</taxon>
    </lineage>
</organism>
<accession>A0A645BLM1</accession>
<proteinExistence type="predicted"/>
<gene>
    <name evidence="1" type="ORF">SDC9_112327</name>
</gene>